<reference evidence="2 4" key="1">
    <citation type="submission" date="2015-02" db="EMBL/GenBank/DDBJ databases">
        <authorList>
            <person name="Chooi Y.-H."/>
        </authorList>
    </citation>
    <scope>NUCLEOTIDE SEQUENCE [LARGE SCALE GENOMIC DNA]</scope>
    <source>
        <strain evidence="2">E3</strain>
    </source>
</reference>
<dbReference type="Proteomes" id="UP000039324">
    <property type="component" value="Unassembled WGS sequence"/>
</dbReference>
<dbReference type="OMA" id="TNEAFPL"/>
<feature type="domain" description="AMMECR1" evidence="1">
    <location>
        <begin position="1"/>
        <end position="200"/>
    </location>
</feature>
<evidence type="ECO:0000259" key="1">
    <source>
        <dbReference type="PROSITE" id="PS51112"/>
    </source>
</evidence>
<dbReference type="InterPro" id="IPR002733">
    <property type="entry name" value="AMMECR1_domain"/>
</dbReference>
<geneLocation type="mitochondrion" evidence="3"/>
<dbReference type="Proteomes" id="UP000290189">
    <property type="component" value="Unassembled WGS sequence"/>
</dbReference>
<dbReference type="NCBIfam" id="TIGR00296">
    <property type="entry name" value="TIGR00296 family protein"/>
    <property type="match status" value="1"/>
</dbReference>
<evidence type="ECO:0000313" key="5">
    <source>
        <dbReference type="Proteomes" id="UP000290189"/>
    </source>
</evidence>
<dbReference type="InterPro" id="IPR036071">
    <property type="entry name" value="AMMECR1_dom_sf"/>
</dbReference>
<name>A0A0G4IUD9_PLABS</name>
<proteinExistence type="predicted"/>
<dbReference type="STRING" id="37360.A0A0G4IUD9"/>
<dbReference type="EMBL" id="OVEO01000001">
    <property type="protein sequence ID" value="SPQ92921.1"/>
    <property type="molecule type" value="Genomic_DNA"/>
</dbReference>
<gene>
    <name evidence="2" type="ORF">PBRA_006966</name>
    <name evidence="3" type="ORF">PLBR_LOCUS136</name>
</gene>
<dbReference type="AlphaFoldDB" id="A0A0G4IUD9"/>
<dbReference type="EMBL" id="CDSF01000088">
    <property type="protein sequence ID" value="CEO98852.1"/>
    <property type="molecule type" value="Genomic_DNA"/>
</dbReference>
<dbReference type="SUPFAM" id="SSF143447">
    <property type="entry name" value="AMMECR1-like"/>
    <property type="match status" value="1"/>
</dbReference>
<dbReference type="PROSITE" id="PS51112">
    <property type="entry name" value="AMMECR1"/>
    <property type="match status" value="1"/>
</dbReference>
<evidence type="ECO:0000313" key="4">
    <source>
        <dbReference type="Proteomes" id="UP000039324"/>
    </source>
</evidence>
<dbReference type="OrthoDB" id="24630at2759"/>
<sequence length="206" mass="22956">MVATADCPALCFDTLIHHLDGANGRTPAAADRRRLPDGQFPLFVTWKKRDDGGSYRLRGCIGTFAPQILTDGLRKYSLTSALNDRRFSPVGRFEVADLHCAVSLLVGFEPARHVYDWDIGRHGITIDFNDPDSLGVTLSATYLPEVCREQGWDHRQCIDSLMAKAGYRGRSSERLRQSIRVTRYLSSKASLSYDEYVRLAAGADDA</sequence>
<organism evidence="2 4">
    <name type="scientific">Plasmodiophora brassicae</name>
    <name type="common">Clubroot disease agent</name>
    <dbReference type="NCBI Taxonomy" id="37360"/>
    <lineage>
        <taxon>Eukaryota</taxon>
        <taxon>Sar</taxon>
        <taxon>Rhizaria</taxon>
        <taxon>Endomyxa</taxon>
        <taxon>Phytomyxea</taxon>
        <taxon>Plasmodiophorida</taxon>
        <taxon>Plasmodiophoridae</taxon>
        <taxon>Plasmodiophora</taxon>
    </lineage>
</organism>
<dbReference type="Pfam" id="PF01871">
    <property type="entry name" value="AMMECR1"/>
    <property type="match status" value="1"/>
</dbReference>
<dbReference type="InterPro" id="IPR027485">
    <property type="entry name" value="AMMECR1_N"/>
</dbReference>
<keyword evidence="4" id="KW-1185">Reference proteome</keyword>
<dbReference type="PANTHER" id="PTHR13016">
    <property type="entry name" value="AMMECR1 HOMOLOG"/>
    <property type="match status" value="1"/>
</dbReference>
<reference evidence="3 5" key="2">
    <citation type="submission" date="2018-03" db="EMBL/GenBank/DDBJ databases">
        <authorList>
            <person name="Fogelqvist J."/>
        </authorList>
    </citation>
    <scope>NUCLEOTIDE SEQUENCE [LARGE SCALE GENOMIC DNA]</scope>
</reference>
<evidence type="ECO:0000313" key="2">
    <source>
        <dbReference type="EMBL" id="CEO98852.1"/>
    </source>
</evidence>
<dbReference type="Gene3D" id="3.30.700.20">
    <property type="entry name" value="Hypothetical protein ph0010, domain 1"/>
    <property type="match status" value="1"/>
</dbReference>
<accession>A0A0G4IUD9</accession>
<dbReference type="PANTHER" id="PTHR13016:SF0">
    <property type="entry name" value="AMME SYNDROME CANDIDATE GENE 1 PROTEIN"/>
    <property type="match status" value="1"/>
</dbReference>
<dbReference type="InterPro" id="IPR023473">
    <property type="entry name" value="AMMECR1"/>
</dbReference>
<evidence type="ECO:0000313" key="3">
    <source>
        <dbReference type="EMBL" id="SPQ92921.1"/>
    </source>
</evidence>
<protein>
    <recommendedName>
        <fullName evidence="1">AMMECR1 domain-containing protein</fullName>
    </recommendedName>
</protein>
<keyword evidence="3" id="KW-0496">Mitochondrion</keyword>